<dbReference type="AlphaFoldDB" id="A0A852W7E4"/>
<reference evidence="4 5" key="1">
    <citation type="submission" date="2020-07" db="EMBL/GenBank/DDBJ databases">
        <title>Sequencing the genomes of 1000 actinobacteria strains.</title>
        <authorList>
            <person name="Klenk H.-P."/>
        </authorList>
    </citation>
    <scope>NUCLEOTIDE SEQUENCE [LARGE SCALE GENOMIC DNA]</scope>
    <source>
        <strain evidence="4 5">DSM 44749</strain>
    </source>
</reference>
<evidence type="ECO:0000256" key="1">
    <source>
        <dbReference type="ARBA" id="ARBA00022723"/>
    </source>
</evidence>
<dbReference type="GeneID" id="98053298"/>
<name>A0A852W7E4_PSEA5</name>
<dbReference type="Proteomes" id="UP000549695">
    <property type="component" value="Unassembled WGS sequence"/>
</dbReference>
<gene>
    <name evidence="4" type="ORF">HDA37_003586</name>
</gene>
<dbReference type="PANTHER" id="PTHR45953">
    <property type="entry name" value="IDURONATE 2-SULFATASE"/>
    <property type="match status" value="1"/>
</dbReference>
<dbReference type="EC" id="3.1.6.6" evidence="4"/>
<comment type="caution">
    <text evidence="4">The sequence shown here is derived from an EMBL/GenBank/DDBJ whole genome shotgun (WGS) entry which is preliminary data.</text>
</comment>
<dbReference type="EMBL" id="JACCCZ010000001">
    <property type="protein sequence ID" value="NYG03301.1"/>
    <property type="molecule type" value="Genomic_DNA"/>
</dbReference>
<dbReference type="Gene3D" id="3.40.720.10">
    <property type="entry name" value="Alkaline Phosphatase, subunit A"/>
    <property type="match status" value="1"/>
</dbReference>
<evidence type="ECO:0000256" key="2">
    <source>
        <dbReference type="ARBA" id="ARBA00022801"/>
    </source>
</evidence>
<keyword evidence="5" id="KW-1185">Reference proteome</keyword>
<dbReference type="GO" id="GO:0005737">
    <property type="term" value="C:cytoplasm"/>
    <property type="evidence" value="ECO:0007669"/>
    <property type="project" value="TreeGrafter"/>
</dbReference>
<dbReference type="InterPro" id="IPR000917">
    <property type="entry name" value="Sulfatase_N"/>
</dbReference>
<proteinExistence type="predicted"/>
<dbReference type="GO" id="GO:0047753">
    <property type="term" value="F:choline-sulfatase activity"/>
    <property type="evidence" value="ECO:0007669"/>
    <property type="project" value="UniProtKB-EC"/>
</dbReference>
<dbReference type="InterPro" id="IPR017850">
    <property type="entry name" value="Alkaline_phosphatase_core_sf"/>
</dbReference>
<dbReference type="Pfam" id="PF00884">
    <property type="entry name" value="Sulfatase"/>
    <property type="match status" value="1"/>
</dbReference>
<sequence length="467" mass="49410">MTPANVLWIYCDELRADALGCYARPGGLRPHTPVLDRLAREGVVFDHCYATSPVCVPSRTAALTGLPPERTGVYHNEAAAPGFVLPGAPVTFPEVFAAAGATTASFGKEHVPAALHPWQVDDGTGAGMRDTIGGADPASLLRSPGMGFVIGGEHAGEYPPDGIVRRASAFLTEVDRPFLLRASFLQPHTPVLPPRRWRERFDPADQPGRALGPGPADNAFERRFAALGDDGSLTDAELRRAQADYLACVAWVDEQVGLLLDALAATGHAGDTAVVVTADHGAHLGEGGAFGKHTFAPQSHRVPLVVHAPGRLAPARRADLACSTDLGRTLAGLAGVTLPDGFGGRDLFADPAPGHVLSTIGYGDPGSRAFPHRDAGTWTDGRGWPRRTCVRDGRFRLDATVRIDGAPAAPRDEDVFLCDSLRDPFEVHDLAGDPAHAEVRDRLLTLVRARARDAVEPATTGPAHPLP</sequence>
<dbReference type="RefSeq" id="WP_179761713.1">
    <property type="nucleotide sequence ID" value="NZ_BAAAJZ010000003.1"/>
</dbReference>
<feature type="domain" description="Sulfatase N-terminal" evidence="3">
    <location>
        <begin position="5"/>
        <end position="336"/>
    </location>
</feature>
<dbReference type="PANTHER" id="PTHR45953:SF1">
    <property type="entry name" value="IDURONATE 2-SULFATASE"/>
    <property type="match status" value="1"/>
</dbReference>
<organism evidence="4 5">
    <name type="scientific">Pseudonocardia alni</name>
    <name type="common">Amycolata alni</name>
    <dbReference type="NCBI Taxonomy" id="33907"/>
    <lineage>
        <taxon>Bacteria</taxon>
        <taxon>Bacillati</taxon>
        <taxon>Actinomycetota</taxon>
        <taxon>Actinomycetes</taxon>
        <taxon>Pseudonocardiales</taxon>
        <taxon>Pseudonocardiaceae</taxon>
        <taxon>Pseudonocardia</taxon>
    </lineage>
</organism>
<keyword evidence="1" id="KW-0479">Metal-binding</keyword>
<dbReference type="GO" id="GO:0046872">
    <property type="term" value="F:metal ion binding"/>
    <property type="evidence" value="ECO:0007669"/>
    <property type="project" value="UniProtKB-KW"/>
</dbReference>
<keyword evidence="2 4" id="KW-0378">Hydrolase</keyword>
<evidence type="ECO:0000259" key="3">
    <source>
        <dbReference type="Pfam" id="PF00884"/>
    </source>
</evidence>
<accession>A0A852W7E4</accession>
<protein>
    <submittedName>
        <fullName evidence="4">Choline-sulfatase</fullName>
        <ecNumber evidence="4">3.1.6.6</ecNumber>
    </submittedName>
</protein>
<dbReference type="SUPFAM" id="SSF53649">
    <property type="entry name" value="Alkaline phosphatase-like"/>
    <property type="match status" value="1"/>
</dbReference>
<evidence type="ECO:0000313" key="4">
    <source>
        <dbReference type="EMBL" id="NYG03301.1"/>
    </source>
</evidence>
<evidence type="ECO:0000313" key="5">
    <source>
        <dbReference type="Proteomes" id="UP000549695"/>
    </source>
</evidence>